<organism evidence="3 4">
    <name type="scientific">Dispira parvispora</name>
    <dbReference type="NCBI Taxonomy" id="1520584"/>
    <lineage>
        <taxon>Eukaryota</taxon>
        <taxon>Fungi</taxon>
        <taxon>Fungi incertae sedis</taxon>
        <taxon>Zoopagomycota</taxon>
        <taxon>Kickxellomycotina</taxon>
        <taxon>Dimargaritomycetes</taxon>
        <taxon>Dimargaritales</taxon>
        <taxon>Dimargaritaceae</taxon>
        <taxon>Dispira</taxon>
    </lineage>
</organism>
<feature type="coiled-coil region" evidence="1">
    <location>
        <begin position="35"/>
        <end position="62"/>
    </location>
</feature>
<dbReference type="Gene3D" id="1.10.287.1490">
    <property type="match status" value="1"/>
</dbReference>
<gene>
    <name evidence="3" type="ORF">IWQ62_004293</name>
</gene>
<feature type="region of interest" description="Disordered" evidence="2">
    <location>
        <begin position="488"/>
        <end position="516"/>
    </location>
</feature>
<comment type="caution">
    <text evidence="3">The sequence shown here is derived from an EMBL/GenBank/DDBJ whole genome shotgun (WGS) entry which is preliminary data.</text>
</comment>
<reference evidence="3" key="1">
    <citation type="submission" date="2022-07" db="EMBL/GenBank/DDBJ databases">
        <title>Phylogenomic reconstructions and comparative analyses of Kickxellomycotina fungi.</title>
        <authorList>
            <person name="Reynolds N.K."/>
            <person name="Stajich J.E."/>
            <person name="Barry K."/>
            <person name="Grigoriev I.V."/>
            <person name="Crous P."/>
            <person name="Smith M.E."/>
        </authorList>
    </citation>
    <scope>NUCLEOTIDE SEQUENCE</scope>
    <source>
        <strain evidence="3">RSA 1196</strain>
    </source>
</reference>
<dbReference type="OrthoDB" id="10254663at2759"/>
<accession>A0A9W8E244</accession>
<dbReference type="PANTHER" id="PTHR43941:SF1">
    <property type="entry name" value="STRUCTURAL MAINTENANCE OF CHROMOSOMES PROTEIN 2"/>
    <property type="match status" value="1"/>
</dbReference>
<proteinExistence type="predicted"/>
<feature type="compositionally biased region" description="Basic and acidic residues" evidence="2">
    <location>
        <begin position="494"/>
        <end position="516"/>
    </location>
</feature>
<dbReference type="GO" id="GO:0000796">
    <property type="term" value="C:condensin complex"/>
    <property type="evidence" value="ECO:0007669"/>
    <property type="project" value="TreeGrafter"/>
</dbReference>
<dbReference type="EMBL" id="JANBPY010001384">
    <property type="protein sequence ID" value="KAJ1960263.1"/>
    <property type="molecule type" value="Genomic_DNA"/>
</dbReference>
<protein>
    <submittedName>
        <fullName evidence="3">Uncharacterized protein</fullName>
    </submittedName>
</protein>
<dbReference type="GO" id="GO:0000793">
    <property type="term" value="C:condensed chromosome"/>
    <property type="evidence" value="ECO:0007669"/>
    <property type="project" value="TreeGrafter"/>
</dbReference>
<dbReference type="Proteomes" id="UP001150925">
    <property type="component" value="Unassembled WGS sequence"/>
</dbReference>
<sequence>MAATSDPSTLSALLNDCQTFQQQIIDLQTLSDKQQLDHRSELAQLQEEVDELRLLNSQWRTKYHDLLMRSDTQRKQCEQKLDRVLNAKTTDVAQQPLLCLSAPINRDVLPQEPEETIPRLASPDLRLVWQELDNRRFEELGAELGEREDHIRNLEKKVALLEMELSRRDTVVTQLRGQLSAWLLTPDNKQHIQQRTQQLEDQLLFLQQQNGKLEADLTTARTRLEQLETNQSSQDEQMHQYMDSVHTNQTQFYQRLVHLDALVADLELVDLKPIAQLQRQDSSPTVTRPGPDVTQLQDQLTEVTQDRDNLKQLYHQLTRELQTMRYQAKARDGQRTVSRSGSTSSARHSVPSSSVSSPVLSHRPVGDSTRNSPPDSPNHSLSLLQGDIRALLRFTQSLVNQEPLSSTAATPVQCVSEAAQPLAEALSQLQKRLHNIQHSSAKSTLSRNQEEYRVLTQRFEQQARELTRLEKDYLQLTSEHQSTLQELAQARQDSFSDRVRPTEPEDDSQVKHRRDETRRLQNELNRLVERHQALTHEHEQVDKAFKEAIQEVDRLRAAYDAAHKQKGSLQAYLDEVQSENKQCQQELAAVKKQNRHIQSSVASLEALSAQTQKDKASLSRELGNLQDLLRATELSKDEYKKHALTLSHDLEQLKLCLRQIQVEKDGLTIQLRSMTHQLQRYQQCRGTDQP</sequence>
<feature type="region of interest" description="Disordered" evidence="2">
    <location>
        <begin position="325"/>
        <end position="382"/>
    </location>
</feature>
<dbReference type="PANTHER" id="PTHR43941">
    <property type="entry name" value="STRUCTURAL MAINTENANCE OF CHROMOSOMES PROTEIN 2"/>
    <property type="match status" value="1"/>
</dbReference>
<dbReference type="Gene3D" id="1.20.5.1000">
    <property type="entry name" value="arf6 gtpase in complex with a specific effector, jip4"/>
    <property type="match status" value="1"/>
</dbReference>
<keyword evidence="4" id="KW-1185">Reference proteome</keyword>
<feature type="compositionally biased region" description="Polar residues" evidence="2">
    <location>
        <begin position="368"/>
        <end position="382"/>
    </location>
</feature>
<dbReference type="GO" id="GO:0000785">
    <property type="term" value="C:chromatin"/>
    <property type="evidence" value="ECO:0007669"/>
    <property type="project" value="TreeGrafter"/>
</dbReference>
<feature type="coiled-coil region" evidence="1">
    <location>
        <begin position="137"/>
        <end position="164"/>
    </location>
</feature>
<keyword evidence="1" id="KW-0175">Coiled coil</keyword>
<dbReference type="GO" id="GO:0003682">
    <property type="term" value="F:chromatin binding"/>
    <property type="evidence" value="ECO:0007669"/>
    <property type="project" value="TreeGrafter"/>
</dbReference>
<evidence type="ECO:0000313" key="4">
    <source>
        <dbReference type="Proteomes" id="UP001150925"/>
    </source>
</evidence>
<evidence type="ECO:0000256" key="1">
    <source>
        <dbReference type="SAM" id="Coils"/>
    </source>
</evidence>
<dbReference type="AlphaFoldDB" id="A0A9W8E244"/>
<feature type="compositionally biased region" description="Low complexity" evidence="2">
    <location>
        <begin position="335"/>
        <end position="363"/>
    </location>
</feature>
<evidence type="ECO:0000256" key="2">
    <source>
        <dbReference type="SAM" id="MobiDB-lite"/>
    </source>
</evidence>
<evidence type="ECO:0000313" key="3">
    <source>
        <dbReference type="EMBL" id="KAJ1960263.1"/>
    </source>
</evidence>
<feature type="coiled-coil region" evidence="1">
    <location>
        <begin position="189"/>
        <end position="230"/>
    </location>
</feature>
<dbReference type="GO" id="GO:0007076">
    <property type="term" value="P:mitotic chromosome condensation"/>
    <property type="evidence" value="ECO:0007669"/>
    <property type="project" value="TreeGrafter"/>
</dbReference>
<name>A0A9W8E244_9FUNG</name>